<comment type="similarity">
    <text evidence="3">Belongs to the WD repeat SEC31 family.</text>
</comment>
<dbReference type="GO" id="GO:0007029">
    <property type="term" value="P:endoplasmic reticulum organization"/>
    <property type="evidence" value="ECO:0007669"/>
    <property type="project" value="TreeGrafter"/>
</dbReference>
<dbReference type="GO" id="GO:0005198">
    <property type="term" value="F:structural molecule activity"/>
    <property type="evidence" value="ECO:0007669"/>
    <property type="project" value="EnsemblFungi"/>
</dbReference>
<dbReference type="GeneID" id="13886949"/>
<feature type="compositionally biased region" description="Pro residues" evidence="16">
    <location>
        <begin position="1058"/>
        <end position="1068"/>
    </location>
</feature>
<dbReference type="STRING" id="1071382.H2B291"/>
<feature type="repeat" description="WD" evidence="15">
    <location>
        <begin position="102"/>
        <end position="144"/>
    </location>
</feature>
<keyword evidence="12" id="KW-0472">Membrane</keyword>
<dbReference type="Gene3D" id="1.20.940.10">
    <property type="entry name" value="Functional domain of the splicing factor Prp18"/>
    <property type="match status" value="1"/>
</dbReference>
<feature type="compositionally biased region" description="Polar residues" evidence="16">
    <location>
        <begin position="810"/>
        <end position="826"/>
    </location>
</feature>
<keyword evidence="13" id="KW-0968">Cytoplasmic vesicle</keyword>
<dbReference type="OrthoDB" id="542917at2759"/>
<evidence type="ECO:0000256" key="6">
    <source>
        <dbReference type="ARBA" id="ARBA00022448"/>
    </source>
</evidence>
<dbReference type="SMART" id="SM00320">
    <property type="entry name" value="WD40"/>
    <property type="match status" value="6"/>
</dbReference>
<dbReference type="SUPFAM" id="SSF50978">
    <property type="entry name" value="WD40 repeat-like"/>
    <property type="match status" value="1"/>
</dbReference>
<evidence type="ECO:0000256" key="13">
    <source>
        <dbReference type="ARBA" id="ARBA00023329"/>
    </source>
</evidence>
<dbReference type="InterPro" id="IPR015943">
    <property type="entry name" value="WD40/YVTN_repeat-like_dom_sf"/>
</dbReference>
<feature type="compositionally biased region" description="Low complexity" evidence="16">
    <location>
        <begin position="1093"/>
        <end position="1116"/>
    </location>
</feature>
<organism evidence="18 19">
    <name type="scientific">Kazachstania africana (strain ATCC 22294 / BCRC 22015 / CBS 2517 / CECT 1963 / NBRC 1671 / NRRL Y-8276)</name>
    <name type="common">Yeast</name>
    <name type="synonym">Kluyveromyces africanus</name>
    <dbReference type="NCBI Taxonomy" id="1071382"/>
    <lineage>
        <taxon>Eukaryota</taxon>
        <taxon>Fungi</taxon>
        <taxon>Dikarya</taxon>
        <taxon>Ascomycota</taxon>
        <taxon>Saccharomycotina</taxon>
        <taxon>Saccharomycetes</taxon>
        <taxon>Saccharomycetales</taxon>
        <taxon>Saccharomycetaceae</taxon>
        <taxon>Kazachstania</taxon>
    </lineage>
</organism>
<dbReference type="GO" id="GO:0005789">
    <property type="term" value="C:endoplasmic reticulum membrane"/>
    <property type="evidence" value="ECO:0007669"/>
    <property type="project" value="UniProtKB-SubCell"/>
</dbReference>
<dbReference type="Proteomes" id="UP000005220">
    <property type="component" value="Chromosome 12"/>
</dbReference>
<evidence type="ECO:0000256" key="7">
    <source>
        <dbReference type="ARBA" id="ARBA00022574"/>
    </source>
</evidence>
<feature type="region of interest" description="Disordered" evidence="16">
    <location>
        <begin position="1090"/>
        <end position="1116"/>
    </location>
</feature>
<dbReference type="GO" id="GO:0070971">
    <property type="term" value="C:endoplasmic reticulum exit site"/>
    <property type="evidence" value="ECO:0007669"/>
    <property type="project" value="TreeGrafter"/>
</dbReference>
<evidence type="ECO:0000256" key="4">
    <source>
        <dbReference type="ARBA" id="ARBA00013507"/>
    </source>
</evidence>
<sequence length="1240" mass="135693">MVKLAEHSRTATFAWSHDKIPRLITGTASGTIDANFSSDSVLELWSLLSTDTVKPVASISTDTKFNDLDWSYDNKTIAGALDNGIIELFYLSNDQLTSVAKLTTHTSSVKTLKFNSKQENVLVSGSNKGEIFVWDTNKAKQTDYVPMTPGTAMTPLEEITSLSWNQSLAHVFASAGATVYASIWDLKAKKEVIHLSYTSPATGLKSQLSVVEWHPNNSTRVATATGNDNDPSILVWDLRNANTPLQVLDQGHSKGIISLDWCHEDESLMLSSGRDNTVLLWNPESGEKLSQFPTRSNWCFKTKFAPAMPDIFASASFDNKIEVQTLQNLVNTLDQKKTETKQHESETDFWNHVSQEESNEKPTVMKLQAPTWYGTKPPTVQWAFGGKLVKINADGKSVSIIKPTIPGFEKNELLGDALKTKDFKPLINVRLAKSINSTNEDDWNLLDKLSMDGKSEFLKDAFSFDTDEEENQENADEGEEFFNKIETKFEPSGNFSIDSSTEEAISRKLVTGNFKNAVSKSLEDDLLMEALIIALDSNDQDLKDKVKNAYFANYANKSSLSRVLYCISRRDITDMVENLDVSKWKYTAKAIHTYYSNDETKKNTLLVELGNKVLEKGNRQDALVLYLAANSIDKVAAIWLREFSTLEDNLKKENKTVYEAHSEVLNEFVERFTVFNSFINGTPIIESEELISKFLEFVNIISSSGNFDLASTFLDTLPNDNKDVISEKERVLIASGKSARSTVSSTLARQQQKIRSVPSMPQPQVPQYTPSIPTAASSMAAAQAPYMSDQRQSSVASAVANPYAPPPSEIPSSLPQPMLNNTVTPTAPSYGSKNPYVAAARSVSPNLQSSYIPPAANFAPAQPAPFGMNEPLSPSAPPMNRGMQSGQKPHLNKKANDGWNDLPLKVKEKTSRAKAVSVAPVAVGVPQPAMSNATSNVAMPNMPPPPVSRTPSIVSVPHPPTKSRHSSMAPIPDASNEAPKKISNPYAPQASNAAPQSVASPASAYNPIAQQPLPPVTNPYATATPATSVHSQFSNPYAPPPQTLGPMSTGVAGNVAPPIQPPVGPPPTNLKKKSHNTANVESANNVLQSIQKSSTTSPYSAPTTTAPPTSQAPPAQVQQEIVGNGIDQNAQGIPEDQQPIVDFFKEELERVTPLIPKEYTKQLKDCDKRLKILYQHLEKQDLLTEPTIAKLKQIVELMRSKKYSEAMSVHVEIATHHANEGGNWLTGVKRLIGIAEATLN</sequence>
<dbReference type="InterPro" id="IPR001680">
    <property type="entry name" value="WD40_rpt"/>
</dbReference>
<protein>
    <recommendedName>
        <fullName evidence="5">Protein transport protein SEC31</fullName>
    </recommendedName>
    <alternativeName>
        <fullName evidence="4">Protein transport protein sec31</fullName>
    </alternativeName>
</protein>
<dbReference type="KEGG" id="kaf:KAFR_0L01320"/>
<name>H2B291_KAZAF</name>
<dbReference type="InterPro" id="IPR009917">
    <property type="entry name" value="SRA1/Sec31"/>
</dbReference>
<dbReference type="AlphaFoldDB" id="H2B291"/>
<keyword evidence="11" id="KW-0653">Protein transport</keyword>
<dbReference type="InParanoid" id="H2B291"/>
<feature type="region of interest" description="Disordered" evidence="16">
    <location>
        <begin position="941"/>
        <end position="998"/>
    </location>
</feature>
<dbReference type="GO" id="GO:0070863">
    <property type="term" value="P:positive regulation of protein exit from endoplasmic reticulum"/>
    <property type="evidence" value="ECO:0007669"/>
    <property type="project" value="EnsemblFungi"/>
</dbReference>
<feature type="region of interest" description="Disordered" evidence="16">
    <location>
        <begin position="878"/>
        <end position="897"/>
    </location>
</feature>
<accession>H2B291</accession>
<keyword evidence="7 15" id="KW-0853">WD repeat</keyword>
<feature type="region of interest" description="Disordered" evidence="16">
    <location>
        <begin position="797"/>
        <end position="826"/>
    </location>
</feature>
<dbReference type="Pfam" id="PF11549">
    <property type="entry name" value="Sec31"/>
    <property type="match status" value="1"/>
</dbReference>
<dbReference type="PROSITE" id="PS50082">
    <property type="entry name" value="WD_REPEATS_2"/>
    <property type="match status" value="2"/>
</dbReference>
<dbReference type="Gene3D" id="6.10.140.1600">
    <property type="match status" value="1"/>
</dbReference>
<feature type="domain" description="SRA1/Sec31" evidence="17">
    <location>
        <begin position="1105"/>
        <end position="1233"/>
    </location>
</feature>
<dbReference type="Pfam" id="PF07304">
    <property type="entry name" value="SRA1"/>
    <property type="match status" value="1"/>
</dbReference>
<evidence type="ECO:0000256" key="2">
    <source>
        <dbReference type="ARBA" id="ARBA00004397"/>
    </source>
</evidence>
<evidence type="ECO:0000259" key="17">
    <source>
        <dbReference type="Pfam" id="PF07304"/>
    </source>
</evidence>
<dbReference type="GO" id="GO:0015031">
    <property type="term" value="P:protein transport"/>
    <property type="evidence" value="ECO:0007669"/>
    <property type="project" value="UniProtKB-KW"/>
</dbReference>
<dbReference type="EMBL" id="HE650832">
    <property type="protein sequence ID" value="CCF60741.1"/>
    <property type="molecule type" value="Genomic_DNA"/>
</dbReference>
<evidence type="ECO:0000256" key="8">
    <source>
        <dbReference type="ARBA" id="ARBA00022737"/>
    </source>
</evidence>
<feature type="compositionally biased region" description="Low complexity" evidence="16">
    <location>
        <begin position="983"/>
        <end position="998"/>
    </location>
</feature>
<dbReference type="Gene3D" id="2.20.25.400">
    <property type="match status" value="1"/>
</dbReference>
<dbReference type="Gene3D" id="2.130.10.10">
    <property type="entry name" value="YVTN repeat-like/Quinoprotein amine dehydrogenase"/>
    <property type="match status" value="1"/>
</dbReference>
<dbReference type="GO" id="GO:1902953">
    <property type="term" value="P:positive regulation of ER to Golgi vesicle-mediated transport"/>
    <property type="evidence" value="ECO:0007669"/>
    <property type="project" value="EnsemblFungi"/>
</dbReference>
<dbReference type="GO" id="GO:0030127">
    <property type="term" value="C:COPII vesicle coat"/>
    <property type="evidence" value="ECO:0007669"/>
    <property type="project" value="EnsemblFungi"/>
</dbReference>
<keyword evidence="8" id="KW-0677">Repeat</keyword>
<reference evidence="18 19" key="1">
    <citation type="journal article" date="2011" name="Proc. Natl. Acad. Sci. U.S.A.">
        <title>Evolutionary erosion of yeast sex chromosomes by mating-type switching accidents.</title>
        <authorList>
            <person name="Gordon J.L."/>
            <person name="Armisen D."/>
            <person name="Proux-Wera E."/>
            <person name="Oheigeartaigh S.S."/>
            <person name="Byrne K.P."/>
            <person name="Wolfe K.H."/>
        </authorList>
    </citation>
    <scope>NUCLEOTIDE SEQUENCE [LARGE SCALE GENOMIC DNA]</scope>
    <source>
        <strain evidence="19">ATCC 22294 / BCRC 22015 / CBS 2517 / CECT 1963 / NBRC 1671 / NRRL Y-8276</strain>
    </source>
</reference>
<evidence type="ECO:0000256" key="1">
    <source>
        <dbReference type="ARBA" id="ARBA00004299"/>
    </source>
</evidence>
<keyword evidence="19" id="KW-1185">Reference proteome</keyword>
<evidence type="ECO:0000256" key="5">
    <source>
        <dbReference type="ARBA" id="ARBA00021236"/>
    </source>
</evidence>
<dbReference type="GO" id="GO:0090110">
    <property type="term" value="P:COPII-coated vesicle cargo loading"/>
    <property type="evidence" value="ECO:0007669"/>
    <property type="project" value="TreeGrafter"/>
</dbReference>
<evidence type="ECO:0000256" key="14">
    <source>
        <dbReference type="ARBA" id="ARBA00025471"/>
    </source>
</evidence>
<dbReference type="Pfam" id="PF00400">
    <property type="entry name" value="WD40"/>
    <property type="match status" value="2"/>
</dbReference>
<dbReference type="HOGENOM" id="CLU_003033_2_0_1"/>
<dbReference type="InterPro" id="IPR036322">
    <property type="entry name" value="WD40_repeat_dom_sf"/>
</dbReference>
<evidence type="ECO:0000256" key="9">
    <source>
        <dbReference type="ARBA" id="ARBA00022824"/>
    </source>
</evidence>
<feature type="region of interest" description="Disordered" evidence="16">
    <location>
        <begin position="743"/>
        <end position="772"/>
    </location>
</feature>
<evidence type="ECO:0000256" key="3">
    <source>
        <dbReference type="ARBA" id="ARBA00009358"/>
    </source>
</evidence>
<gene>
    <name evidence="18" type="primary">KAFR0L01320</name>
    <name evidence="18" type="ORF">KAFR_0L01320</name>
</gene>
<dbReference type="PANTHER" id="PTHR13923">
    <property type="entry name" value="SEC31-RELATED PROTEIN"/>
    <property type="match status" value="1"/>
</dbReference>
<evidence type="ECO:0000256" key="11">
    <source>
        <dbReference type="ARBA" id="ARBA00022927"/>
    </source>
</evidence>
<evidence type="ECO:0000256" key="15">
    <source>
        <dbReference type="PROSITE-ProRule" id="PRU00221"/>
    </source>
</evidence>
<evidence type="ECO:0000256" key="10">
    <source>
        <dbReference type="ARBA" id="ARBA00022892"/>
    </source>
</evidence>
<dbReference type="RefSeq" id="XP_003959876.1">
    <property type="nucleotide sequence ID" value="XM_003959827.1"/>
</dbReference>
<evidence type="ECO:0000256" key="16">
    <source>
        <dbReference type="SAM" id="MobiDB-lite"/>
    </source>
</evidence>
<dbReference type="PROSITE" id="PS50294">
    <property type="entry name" value="WD_REPEATS_REGION"/>
    <property type="match status" value="2"/>
</dbReference>
<keyword evidence="9" id="KW-0256">Endoplasmic reticulum</keyword>
<dbReference type="InterPro" id="IPR040251">
    <property type="entry name" value="SEC31-like"/>
</dbReference>
<comment type="function">
    <text evidence="14">Component of the coat protein complex II (COPII) which promotes the formation of transport vesicles from the endoplasmic reticulum (ER). The coat has two main functions, the physical deformation of the endoplasmic reticulum membrane into vesicles and the selection of cargo molecules.</text>
</comment>
<feature type="repeat" description="WD" evidence="15">
    <location>
        <begin position="249"/>
        <end position="291"/>
    </location>
</feature>
<evidence type="ECO:0000313" key="19">
    <source>
        <dbReference type="Proteomes" id="UP000005220"/>
    </source>
</evidence>
<keyword evidence="10" id="KW-0931">ER-Golgi transport</keyword>
<dbReference type="InterPro" id="IPR021614">
    <property type="entry name" value="Sec31"/>
</dbReference>
<dbReference type="eggNOG" id="KOG0307">
    <property type="taxonomic scope" value="Eukaryota"/>
</dbReference>
<feature type="compositionally biased region" description="Polar residues" evidence="16">
    <location>
        <begin position="743"/>
        <end position="754"/>
    </location>
</feature>
<feature type="region of interest" description="Disordered" evidence="16">
    <location>
        <begin position="1030"/>
        <end position="1077"/>
    </location>
</feature>
<evidence type="ECO:0000313" key="18">
    <source>
        <dbReference type="EMBL" id="CCF60741.1"/>
    </source>
</evidence>
<proteinExistence type="inferred from homology"/>
<keyword evidence="6" id="KW-0813">Transport</keyword>
<evidence type="ECO:0000256" key="12">
    <source>
        <dbReference type="ARBA" id="ARBA00023136"/>
    </source>
</evidence>
<dbReference type="PANTHER" id="PTHR13923:SF11">
    <property type="entry name" value="SECRETORY 31, ISOFORM D"/>
    <property type="match status" value="1"/>
</dbReference>
<dbReference type="SUPFAM" id="SSF47938">
    <property type="entry name" value="Functional domain of the splicing factor Prp18"/>
    <property type="match status" value="1"/>
</dbReference>
<comment type="subcellular location">
    <subcellularLocation>
        <location evidence="1">Cytoplasmic vesicle</location>
        <location evidence="1">COPII-coated vesicle membrane</location>
        <topology evidence="1">Peripheral membrane protein</topology>
        <orientation evidence="1">Cytoplasmic side</orientation>
    </subcellularLocation>
    <subcellularLocation>
        <location evidence="2">Endoplasmic reticulum membrane</location>
        <topology evidence="2">Peripheral membrane protein</topology>
        <orientation evidence="2">Cytoplasmic side</orientation>
    </subcellularLocation>
</comment>
<dbReference type="Gene3D" id="1.25.40.980">
    <property type="match status" value="1"/>
</dbReference>
<dbReference type="FunCoup" id="H2B291">
    <property type="interactions" value="802"/>
</dbReference>